<keyword evidence="5" id="KW-0342">GTP-binding</keyword>
<evidence type="ECO:0000256" key="4">
    <source>
        <dbReference type="ARBA" id="ARBA00022927"/>
    </source>
</evidence>
<dbReference type="InterPro" id="IPR005225">
    <property type="entry name" value="Small_GTP-bd"/>
</dbReference>
<keyword evidence="4" id="KW-0653">Protein transport</keyword>
<dbReference type="SUPFAM" id="SSF52540">
    <property type="entry name" value="P-loop containing nucleoside triphosphate hydrolases"/>
    <property type="match status" value="1"/>
</dbReference>
<evidence type="ECO:0000256" key="7">
    <source>
        <dbReference type="ARBA" id="ARBA00023289"/>
    </source>
</evidence>
<dbReference type="PROSITE" id="PS51419">
    <property type="entry name" value="RAB"/>
    <property type="match status" value="1"/>
</dbReference>
<dbReference type="SMART" id="SM00174">
    <property type="entry name" value="RHO"/>
    <property type="match status" value="1"/>
</dbReference>
<name>A0A1J4KF91_9EUKA</name>
<dbReference type="SMART" id="SM00176">
    <property type="entry name" value="RAN"/>
    <property type="match status" value="1"/>
</dbReference>
<dbReference type="GO" id="GO:0005525">
    <property type="term" value="F:GTP binding"/>
    <property type="evidence" value="ECO:0007669"/>
    <property type="project" value="UniProtKB-KW"/>
</dbReference>
<dbReference type="AlphaFoldDB" id="A0A1J4KF91"/>
<dbReference type="PRINTS" id="PR00449">
    <property type="entry name" value="RASTRNSFRMNG"/>
</dbReference>
<evidence type="ECO:0000256" key="1">
    <source>
        <dbReference type="ARBA" id="ARBA00006270"/>
    </source>
</evidence>
<dbReference type="GeneID" id="94837938"/>
<dbReference type="GO" id="GO:0005770">
    <property type="term" value="C:late endosome"/>
    <property type="evidence" value="ECO:0007669"/>
    <property type="project" value="UniProtKB-ARBA"/>
</dbReference>
<dbReference type="InterPro" id="IPR001806">
    <property type="entry name" value="Small_GTPase"/>
</dbReference>
<dbReference type="InterPro" id="IPR027417">
    <property type="entry name" value="P-loop_NTPase"/>
</dbReference>
<keyword evidence="6" id="KW-0449">Lipoprotein</keyword>
<keyword evidence="2" id="KW-0813">Transport</keyword>
<organism evidence="9 10">
    <name type="scientific">Tritrichomonas foetus</name>
    <dbReference type="NCBI Taxonomy" id="1144522"/>
    <lineage>
        <taxon>Eukaryota</taxon>
        <taxon>Metamonada</taxon>
        <taxon>Parabasalia</taxon>
        <taxon>Tritrichomonadida</taxon>
        <taxon>Tritrichomonadidae</taxon>
        <taxon>Tritrichomonas</taxon>
    </lineage>
</organism>
<dbReference type="Proteomes" id="UP000179807">
    <property type="component" value="Unassembled WGS sequence"/>
</dbReference>
<dbReference type="NCBIfam" id="TIGR00231">
    <property type="entry name" value="small_GTP"/>
    <property type="match status" value="1"/>
</dbReference>
<dbReference type="SMART" id="SM00173">
    <property type="entry name" value="RAS"/>
    <property type="match status" value="1"/>
</dbReference>
<dbReference type="GO" id="GO:0003924">
    <property type="term" value="F:GTPase activity"/>
    <property type="evidence" value="ECO:0007669"/>
    <property type="project" value="InterPro"/>
</dbReference>
<comment type="caution">
    <text evidence="9">The sequence shown here is derived from an EMBL/GenBank/DDBJ whole genome shotgun (WGS) entry which is preliminary data.</text>
</comment>
<dbReference type="Pfam" id="PF00071">
    <property type="entry name" value="Ras"/>
    <property type="match status" value="1"/>
</dbReference>
<dbReference type="VEuPathDB" id="TrichDB:TRFO_23580"/>
<evidence type="ECO:0000256" key="5">
    <source>
        <dbReference type="ARBA" id="ARBA00023134"/>
    </source>
</evidence>
<keyword evidence="7" id="KW-0636">Prenylation</keyword>
<dbReference type="OrthoDB" id="1436450at2759"/>
<protein>
    <recommendedName>
        <fullName evidence="8">Ras-related protein Rab-7b</fullName>
    </recommendedName>
</protein>
<evidence type="ECO:0000313" key="10">
    <source>
        <dbReference type="Proteomes" id="UP000179807"/>
    </source>
</evidence>
<evidence type="ECO:0000256" key="8">
    <source>
        <dbReference type="ARBA" id="ARBA00067801"/>
    </source>
</evidence>
<accession>A0A1J4KF91</accession>
<dbReference type="EMBL" id="MLAK01000679">
    <property type="protein sequence ID" value="OHT08045.1"/>
    <property type="molecule type" value="Genomic_DNA"/>
</dbReference>
<dbReference type="PANTHER" id="PTHR47981:SF20">
    <property type="entry name" value="RAS-RELATED PROTEIN RAB-7A"/>
    <property type="match status" value="1"/>
</dbReference>
<proteinExistence type="inferred from homology"/>
<comment type="similarity">
    <text evidence="1">Belongs to the small GTPase superfamily. Rab family.</text>
</comment>
<reference evidence="9" key="1">
    <citation type="submission" date="2016-10" db="EMBL/GenBank/DDBJ databases">
        <authorList>
            <person name="Benchimol M."/>
            <person name="Almeida L.G."/>
            <person name="Vasconcelos A.T."/>
            <person name="Perreira-Neves A."/>
            <person name="Rosa I.A."/>
            <person name="Tasca T."/>
            <person name="Bogo M.R."/>
            <person name="de Souza W."/>
        </authorList>
    </citation>
    <scope>NUCLEOTIDE SEQUENCE [LARGE SCALE GENOMIC DNA]</scope>
    <source>
        <strain evidence="9">K</strain>
    </source>
</reference>
<dbReference type="GO" id="GO:0030139">
    <property type="term" value="C:endocytic vesicle"/>
    <property type="evidence" value="ECO:0007669"/>
    <property type="project" value="UniProtKB-ARBA"/>
</dbReference>
<keyword evidence="3" id="KW-0547">Nucleotide-binding</keyword>
<dbReference type="GO" id="GO:0002682">
    <property type="term" value="P:regulation of immune system process"/>
    <property type="evidence" value="ECO:0007669"/>
    <property type="project" value="UniProtKB-ARBA"/>
</dbReference>
<dbReference type="GO" id="GO:0015031">
    <property type="term" value="P:protein transport"/>
    <property type="evidence" value="ECO:0007669"/>
    <property type="project" value="UniProtKB-KW"/>
</dbReference>
<evidence type="ECO:0000313" key="9">
    <source>
        <dbReference type="EMBL" id="OHT08045.1"/>
    </source>
</evidence>
<dbReference type="SMART" id="SM00175">
    <property type="entry name" value="RAB"/>
    <property type="match status" value="1"/>
</dbReference>
<dbReference type="FunFam" id="3.40.50.300:FF:000751">
    <property type="entry name" value="Rab family GTPase, putative"/>
    <property type="match status" value="1"/>
</dbReference>
<evidence type="ECO:0000256" key="2">
    <source>
        <dbReference type="ARBA" id="ARBA00022448"/>
    </source>
</evidence>
<evidence type="ECO:0000256" key="3">
    <source>
        <dbReference type="ARBA" id="ARBA00022741"/>
    </source>
</evidence>
<dbReference type="PROSITE" id="PS51421">
    <property type="entry name" value="RAS"/>
    <property type="match status" value="1"/>
</dbReference>
<dbReference type="Gene3D" id="3.40.50.300">
    <property type="entry name" value="P-loop containing nucleotide triphosphate hydrolases"/>
    <property type="match status" value="1"/>
</dbReference>
<keyword evidence="10" id="KW-1185">Reference proteome</keyword>
<sequence length="194" mass="21983">MSAPLNCKLIVLGDSGVGKTAIIHKYVNHEFREDFKATIGADFSTHTCFVNNRQIELQIWDTAGQERFHSVGAAFYRGTDACILVYDITKELSFKQLDIWRKDLIEKAEIDESNFPFIIFGNKCDLEADRQVSFSDAQAYATANRCVLFEVSAKTGQNIEPGFQKIAEMFRDYDKKSVVVIGLTQTQNEEKKCC</sequence>
<evidence type="ECO:0000256" key="6">
    <source>
        <dbReference type="ARBA" id="ARBA00023288"/>
    </source>
</evidence>
<dbReference type="PANTHER" id="PTHR47981">
    <property type="entry name" value="RAB FAMILY"/>
    <property type="match status" value="1"/>
</dbReference>
<gene>
    <name evidence="9" type="primary">RAB7A</name>
    <name evidence="9" type="ORF">TRFO_23580</name>
</gene>
<dbReference type="RefSeq" id="XP_068361181.1">
    <property type="nucleotide sequence ID" value="XM_068503234.1"/>
</dbReference>
<dbReference type="GO" id="GO:0005764">
    <property type="term" value="C:lysosome"/>
    <property type="evidence" value="ECO:0007669"/>
    <property type="project" value="UniProtKB-ARBA"/>
</dbReference>
<dbReference type="PROSITE" id="PS51420">
    <property type="entry name" value="RHO"/>
    <property type="match status" value="1"/>
</dbReference>